<comment type="caution">
    <text evidence="10">The sequence shown here is derived from an EMBL/GenBank/DDBJ whole genome shotgun (WGS) entry which is preliminary data.</text>
</comment>
<organism evidence="10 11">
    <name type="scientific">Enterovirga aerilata</name>
    <dbReference type="NCBI Taxonomy" id="2730920"/>
    <lineage>
        <taxon>Bacteria</taxon>
        <taxon>Pseudomonadati</taxon>
        <taxon>Pseudomonadota</taxon>
        <taxon>Alphaproteobacteria</taxon>
        <taxon>Hyphomicrobiales</taxon>
        <taxon>Methylobacteriaceae</taxon>
        <taxon>Enterovirga</taxon>
    </lineage>
</organism>
<evidence type="ECO:0000313" key="11">
    <source>
        <dbReference type="Proteomes" id="UP000564885"/>
    </source>
</evidence>
<dbReference type="CDD" id="cd05936">
    <property type="entry name" value="FC-FACS_FadD_like"/>
    <property type="match status" value="1"/>
</dbReference>
<comment type="pathway">
    <text evidence="2">Lipid metabolism; fatty acid beta-oxidation.</text>
</comment>
<dbReference type="InterPro" id="IPR000873">
    <property type="entry name" value="AMP-dep_synth/lig_dom"/>
</dbReference>
<dbReference type="Gene3D" id="3.30.300.30">
    <property type="match status" value="1"/>
</dbReference>
<accession>A0A849IF27</accession>
<dbReference type="EC" id="6.2.1.3" evidence="5"/>
<sequence>MGVNTRPFAWEKSYPPGLSWDAPVEISTVPALLREAAATYGPKTAIEFRGRTISYAELLAGAEIAAGAFTRAGIGRGHSVALYLPNTPYHPLAFFGGTMSGARVVHLSPLDAERELAHKLKDSGARVIVTTNIGGMYERAEKLLETGLIDLLVVGDDAHWGPSPVAPTPIGERPRVATFASFTAEGGPPPSPPEIRPEDIALLQYTGGTTGMPKGAILTHANLTAAVSMYSNWFGALPQDRTEHDKILCVLPLFHIYALTTILLRGLKRGAEIALRTRFDVEQTLRDIEIGRITHFPGVPTMWIALSAVPGIETRDFSSLAYCGSGGAPLPVEVADRFERLTGHRLVGGWGMTETSPAGTNRLSAGPTKPGTIGLPLPGVEMDVCSLQDPSKTLPPGEVGELRIRGPNVTQGYWNRPEETKAAFVDGWFLTGDIGYMDEDGFFFIVDRKKDMIISGGFNVYPQMIEQAIYEHPAVEECLVVGIPDPYRGESAKAFVKLRAGAASFGLEELQAFLKDKLGRHEMPQALEIRPALPRTAIGKLSKLELRDEERKKAADAAARRGAA</sequence>
<proteinExistence type="predicted"/>
<evidence type="ECO:0000256" key="7">
    <source>
        <dbReference type="ARBA" id="ARBA00042773"/>
    </source>
</evidence>
<keyword evidence="4" id="KW-0472">Membrane</keyword>
<feature type="domain" description="AMP-binding enzyme C-terminal" evidence="9">
    <location>
        <begin position="465"/>
        <end position="540"/>
    </location>
</feature>
<evidence type="ECO:0000313" key="10">
    <source>
        <dbReference type="EMBL" id="NNM74720.1"/>
    </source>
</evidence>
<name>A0A849IF27_9HYPH</name>
<dbReference type="EMBL" id="JABEPP010000006">
    <property type="protein sequence ID" value="NNM74720.1"/>
    <property type="molecule type" value="Genomic_DNA"/>
</dbReference>
<dbReference type="InterPro" id="IPR017618">
    <property type="entry name" value="Dicarboxylate-CoA_ligase_PimA"/>
</dbReference>
<dbReference type="Pfam" id="PF00501">
    <property type="entry name" value="AMP-binding"/>
    <property type="match status" value="1"/>
</dbReference>
<reference evidence="10 11" key="1">
    <citation type="submission" date="2020-04" db="EMBL/GenBank/DDBJ databases">
        <title>Enterovirga sp. isolate from soil.</title>
        <authorList>
            <person name="Chea S."/>
            <person name="Kim D.-U."/>
        </authorList>
    </citation>
    <scope>NUCLEOTIDE SEQUENCE [LARGE SCALE GENOMIC DNA]</scope>
    <source>
        <strain evidence="10 11">DB1703</strain>
    </source>
</reference>
<evidence type="ECO:0000259" key="9">
    <source>
        <dbReference type="Pfam" id="PF13193"/>
    </source>
</evidence>
<evidence type="ECO:0000256" key="1">
    <source>
        <dbReference type="ARBA" id="ARBA00004170"/>
    </source>
</evidence>
<dbReference type="SUPFAM" id="SSF56801">
    <property type="entry name" value="Acetyl-CoA synthetase-like"/>
    <property type="match status" value="1"/>
</dbReference>
<dbReference type="InterPro" id="IPR050237">
    <property type="entry name" value="ATP-dep_AMP-bd_enzyme"/>
</dbReference>
<dbReference type="InterPro" id="IPR025110">
    <property type="entry name" value="AMP-bd_C"/>
</dbReference>
<evidence type="ECO:0000259" key="8">
    <source>
        <dbReference type="Pfam" id="PF00501"/>
    </source>
</evidence>
<feature type="domain" description="AMP-dependent synthetase/ligase" evidence="8">
    <location>
        <begin position="34"/>
        <end position="414"/>
    </location>
</feature>
<dbReference type="GO" id="GO:0004467">
    <property type="term" value="F:long-chain fatty acid-CoA ligase activity"/>
    <property type="evidence" value="ECO:0007669"/>
    <property type="project" value="UniProtKB-EC"/>
</dbReference>
<dbReference type="Proteomes" id="UP000564885">
    <property type="component" value="Unassembled WGS sequence"/>
</dbReference>
<keyword evidence="3 10" id="KW-0436">Ligase</keyword>
<dbReference type="Gene3D" id="3.40.50.12780">
    <property type="entry name" value="N-terminal domain of ligase-like"/>
    <property type="match status" value="1"/>
</dbReference>
<dbReference type="PANTHER" id="PTHR43767:SF8">
    <property type="entry name" value="LONG-CHAIN-FATTY-ACID--COA LIGASE"/>
    <property type="match status" value="1"/>
</dbReference>
<evidence type="ECO:0000256" key="4">
    <source>
        <dbReference type="ARBA" id="ARBA00023136"/>
    </source>
</evidence>
<dbReference type="PANTHER" id="PTHR43767">
    <property type="entry name" value="LONG-CHAIN-FATTY-ACID--COA LIGASE"/>
    <property type="match status" value="1"/>
</dbReference>
<keyword evidence="11" id="KW-1185">Reference proteome</keyword>
<comment type="subcellular location">
    <subcellularLocation>
        <location evidence="1">Membrane</location>
        <topology evidence="1">Peripheral membrane protein</topology>
    </subcellularLocation>
</comment>
<dbReference type="InterPro" id="IPR045851">
    <property type="entry name" value="AMP-bd_C_sf"/>
</dbReference>
<dbReference type="AlphaFoldDB" id="A0A849IF27"/>
<dbReference type="Pfam" id="PF13193">
    <property type="entry name" value="AMP-binding_C"/>
    <property type="match status" value="1"/>
</dbReference>
<dbReference type="PROSITE" id="PS00455">
    <property type="entry name" value="AMP_BINDING"/>
    <property type="match status" value="1"/>
</dbReference>
<evidence type="ECO:0000256" key="3">
    <source>
        <dbReference type="ARBA" id="ARBA00022598"/>
    </source>
</evidence>
<dbReference type="GO" id="GO:0016020">
    <property type="term" value="C:membrane"/>
    <property type="evidence" value="ECO:0007669"/>
    <property type="project" value="UniProtKB-SubCell"/>
</dbReference>
<evidence type="ECO:0000256" key="2">
    <source>
        <dbReference type="ARBA" id="ARBA00005005"/>
    </source>
</evidence>
<protein>
    <recommendedName>
        <fullName evidence="6">Long-chain-fatty-acid--CoA ligase</fullName>
        <ecNumber evidence="5">6.2.1.3</ecNumber>
    </recommendedName>
    <alternativeName>
        <fullName evidence="7">Long-chain acyl-CoA synthetase</fullName>
    </alternativeName>
</protein>
<evidence type="ECO:0000256" key="6">
    <source>
        <dbReference type="ARBA" id="ARBA00039545"/>
    </source>
</evidence>
<gene>
    <name evidence="10" type="primary">pimA</name>
    <name evidence="10" type="ORF">HJG44_20370</name>
</gene>
<evidence type="ECO:0000256" key="5">
    <source>
        <dbReference type="ARBA" id="ARBA00026121"/>
    </source>
</evidence>
<dbReference type="InterPro" id="IPR042099">
    <property type="entry name" value="ANL_N_sf"/>
</dbReference>
<dbReference type="InterPro" id="IPR020845">
    <property type="entry name" value="AMP-binding_CS"/>
</dbReference>
<dbReference type="NCBIfam" id="TIGR03205">
    <property type="entry name" value="pimA"/>
    <property type="match status" value="1"/>
</dbReference>